<feature type="non-terminal residue" evidence="9">
    <location>
        <position position="1"/>
    </location>
</feature>
<reference evidence="9 10" key="1">
    <citation type="journal article" date="2011" name="Proc. Natl. Acad. Sci. U.S.A.">
        <title>Niche of harmful alga Aureococcus anophagefferens revealed through ecogenomics.</title>
        <authorList>
            <person name="Gobler C.J."/>
            <person name="Berry D.L."/>
            <person name="Dyhrman S.T."/>
            <person name="Wilhelm S.W."/>
            <person name="Salamov A."/>
            <person name="Lobanov A.V."/>
            <person name="Zhang Y."/>
            <person name="Collier J.L."/>
            <person name="Wurch L.L."/>
            <person name="Kustka A.B."/>
            <person name="Dill B.D."/>
            <person name="Shah M."/>
            <person name="VerBerkmoes N.C."/>
            <person name="Kuo A."/>
            <person name="Terry A."/>
            <person name="Pangilinan J."/>
            <person name="Lindquist E.A."/>
            <person name="Lucas S."/>
            <person name="Paulsen I.T."/>
            <person name="Hattenrath-Lehmann T.K."/>
            <person name="Talmage S.C."/>
            <person name="Walker E.A."/>
            <person name="Koch F."/>
            <person name="Burson A.M."/>
            <person name="Marcoval M.A."/>
            <person name="Tang Y.Z."/>
            <person name="Lecleir G.R."/>
            <person name="Coyne K.J."/>
            <person name="Berg G.M."/>
            <person name="Bertrand E.M."/>
            <person name="Saito M.A."/>
            <person name="Gladyshev V.N."/>
            <person name="Grigoriev I.V."/>
        </authorList>
    </citation>
    <scope>NUCLEOTIDE SEQUENCE [LARGE SCALE GENOMIC DNA]</scope>
    <source>
        <strain evidence="10">CCMP 1984</strain>
    </source>
</reference>
<dbReference type="EMBL" id="GL833177">
    <property type="protein sequence ID" value="EGB03314.1"/>
    <property type="molecule type" value="Genomic_DNA"/>
</dbReference>
<accession>F0YNK4</accession>
<dbReference type="PROSITE" id="PS00108">
    <property type="entry name" value="PROTEIN_KINASE_ST"/>
    <property type="match status" value="1"/>
</dbReference>
<dbReference type="InterPro" id="IPR008271">
    <property type="entry name" value="Ser/Thr_kinase_AS"/>
</dbReference>
<dbReference type="GeneID" id="20218136"/>
<dbReference type="AlphaFoldDB" id="F0YNK4"/>
<keyword evidence="10" id="KW-1185">Reference proteome</keyword>
<dbReference type="InterPro" id="IPR011009">
    <property type="entry name" value="Kinase-like_dom_sf"/>
</dbReference>
<organism evidence="10">
    <name type="scientific">Aureococcus anophagefferens</name>
    <name type="common">Harmful bloom alga</name>
    <dbReference type="NCBI Taxonomy" id="44056"/>
    <lineage>
        <taxon>Eukaryota</taxon>
        <taxon>Sar</taxon>
        <taxon>Stramenopiles</taxon>
        <taxon>Ochrophyta</taxon>
        <taxon>Pelagophyceae</taxon>
        <taxon>Pelagomonadales</taxon>
        <taxon>Pelagomonadaceae</taxon>
        <taxon>Aureococcus</taxon>
    </lineage>
</organism>
<keyword evidence="2" id="KW-0808">Transferase</keyword>
<dbReference type="RefSeq" id="XP_009041994.1">
    <property type="nucleotide sequence ID" value="XM_009043746.1"/>
</dbReference>
<feature type="binding site" evidence="6">
    <location>
        <position position="40"/>
    </location>
    <ligand>
        <name>ATP</name>
        <dbReference type="ChEBI" id="CHEBI:30616"/>
    </ligand>
</feature>
<gene>
    <name evidence="9" type="ORF">AURANDRAFT_12099</name>
</gene>
<evidence type="ECO:0000256" key="2">
    <source>
        <dbReference type="ARBA" id="ARBA00022679"/>
    </source>
</evidence>
<evidence type="ECO:0000256" key="3">
    <source>
        <dbReference type="ARBA" id="ARBA00022741"/>
    </source>
</evidence>
<dbReference type="GO" id="GO:0005524">
    <property type="term" value="F:ATP binding"/>
    <property type="evidence" value="ECO:0007669"/>
    <property type="project" value="UniProtKB-UniRule"/>
</dbReference>
<dbReference type="Pfam" id="PF00069">
    <property type="entry name" value="Pkinase"/>
    <property type="match status" value="1"/>
</dbReference>
<dbReference type="FunFam" id="1.10.510.10:FF:000624">
    <property type="entry name" value="Mitogen-activated protein kinase"/>
    <property type="match status" value="1"/>
</dbReference>
<dbReference type="SMART" id="SM00220">
    <property type="entry name" value="S_TKc"/>
    <property type="match status" value="1"/>
</dbReference>
<protein>
    <recommendedName>
        <fullName evidence="8">Protein kinase domain-containing protein</fullName>
    </recommendedName>
</protein>
<dbReference type="InParanoid" id="F0YNK4"/>
<dbReference type="PANTHER" id="PTHR24055">
    <property type="entry name" value="MITOGEN-ACTIVATED PROTEIN KINASE"/>
    <property type="match status" value="1"/>
</dbReference>
<proteinExistence type="inferred from homology"/>
<comment type="similarity">
    <text evidence="7">Belongs to the protein kinase superfamily.</text>
</comment>
<feature type="non-terminal residue" evidence="9">
    <location>
        <position position="268"/>
    </location>
</feature>
<dbReference type="InterPro" id="IPR017441">
    <property type="entry name" value="Protein_kinase_ATP_BS"/>
</dbReference>
<keyword evidence="3 6" id="KW-0547">Nucleotide-binding</keyword>
<keyword evidence="1 7" id="KW-0723">Serine/threonine-protein kinase</keyword>
<dbReference type="KEGG" id="aaf:AURANDRAFT_12099"/>
<dbReference type="OrthoDB" id="192887at2759"/>
<evidence type="ECO:0000256" key="1">
    <source>
        <dbReference type="ARBA" id="ARBA00022527"/>
    </source>
</evidence>
<dbReference type="GO" id="GO:0004674">
    <property type="term" value="F:protein serine/threonine kinase activity"/>
    <property type="evidence" value="ECO:0007669"/>
    <property type="project" value="UniProtKB-KW"/>
</dbReference>
<evidence type="ECO:0000256" key="7">
    <source>
        <dbReference type="RuleBase" id="RU000304"/>
    </source>
</evidence>
<dbReference type="Proteomes" id="UP000002729">
    <property type="component" value="Unassembled WGS sequence"/>
</dbReference>
<evidence type="ECO:0000313" key="9">
    <source>
        <dbReference type="EMBL" id="EGB03314.1"/>
    </source>
</evidence>
<keyword evidence="5 6" id="KW-0067">ATP-binding</keyword>
<dbReference type="OMA" id="SERELWF"/>
<dbReference type="InterPro" id="IPR050117">
    <property type="entry name" value="MAPK"/>
</dbReference>
<dbReference type="PROSITE" id="PS50011">
    <property type="entry name" value="PROTEIN_KINASE_DOM"/>
    <property type="match status" value="1"/>
</dbReference>
<evidence type="ECO:0000259" key="8">
    <source>
        <dbReference type="PROSITE" id="PS50011"/>
    </source>
</evidence>
<evidence type="ECO:0000256" key="6">
    <source>
        <dbReference type="PROSITE-ProRule" id="PRU10141"/>
    </source>
</evidence>
<dbReference type="Gene3D" id="3.30.200.20">
    <property type="entry name" value="Phosphorylase Kinase, domain 1"/>
    <property type="match status" value="1"/>
</dbReference>
<sequence>WSVLSRYELKQRIGCGGHGVVVSALDRKVIGRDASVAIKKVVFDSTSQTYEAKRLLREVRLMRRLNHPNVISLLDVMVPPLDSTGSSYPWGSRDIYLVTELMSTDLQHVLAIANKAGGTFALRHEQVQYLFYQLLCGLQYIGSAGVLHRDLKPSNLLVDLQSCQLRICDFGLARTFAKKATMTEYVVTRWYRAPEILLGDVHYGPGIDVWSIGCIFAEMLVPAIGVLFQGNERREMLVLIIAMLGRPSERELWFVADESARKFIHSLP</sequence>
<name>F0YNK4_AURAN</name>
<dbReference type="SUPFAM" id="SSF56112">
    <property type="entry name" value="Protein kinase-like (PK-like)"/>
    <property type="match status" value="1"/>
</dbReference>
<dbReference type="Gene3D" id="1.10.510.10">
    <property type="entry name" value="Transferase(Phosphotransferase) domain 1"/>
    <property type="match status" value="1"/>
</dbReference>
<dbReference type="eggNOG" id="KOG0660">
    <property type="taxonomic scope" value="Eukaryota"/>
</dbReference>
<dbReference type="InterPro" id="IPR000719">
    <property type="entry name" value="Prot_kinase_dom"/>
</dbReference>
<keyword evidence="4" id="KW-0418">Kinase</keyword>
<feature type="domain" description="Protein kinase" evidence="8">
    <location>
        <begin position="7"/>
        <end position="268"/>
    </location>
</feature>
<evidence type="ECO:0000256" key="5">
    <source>
        <dbReference type="ARBA" id="ARBA00022840"/>
    </source>
</evidence>
<dbReference type="PROSITE" id="PS00107">
    <property type="entry name" value="PROTEIN_KINASE_ATP"/>
    <property type="match status" value="1"/>
</dbReference>
<evidence type="ECO:0000313" key="10">
    <source>
        <dbReference type="Proteomes" id="UP000002729"/>
    </source>
</evidence>
<dbReference type="FunCoup" id="F0YNK4">
    <property type="interactions" value="41"/>
</dbReference>
<evidence type="ECO:0000256" key="4">
    <source>
        <dbReference type="ARBA" id="ARBA00022777"/>
    </source>
</evidence>